<evidence type="ECO:0000259" key="2">
    <source>
        <dbReference type="Pfam" id="PF18962"/>
    </source>
</evidence>
<accession>A0ABW8YVS2</accession>
<comment type="caution">
    <text evidence="3">The sequence shown here is derived from an EMBL/GenBank/DDBJ whole genome shotgun (WGS) entry which is preliminary data.</text>
</comment>
<evidence type="ECO:0000313" key="4">
    <source>
        <dbReference type="Proteomes" id="UP001629156"/>
    </source>
</evidence>
<dbReference type="InterPro" id="IPR055015">
    <property type="entry name" value="GCX_COOH"/>
</dbReference>
<dbReference type="NCBIfam" id="TIGR04183">
    <property type="entry name" value="Por_Secre_tail"/>
    <property type="match status" value="1"/>
</dbReference>
<evidence type="ECO:0000313" key="3">
    <source>
        <dbReference type="EMBL" id="MFL9844174.1"/>
    </source>
</evidence>
<dbReference type="InterPro" id="IPR026444">
    <property type="entry name" value="Secre_tail"/>
</dbReference>
<proteinExistence type="predicted"/>
<evidence type="ECO:0000256" key="1">
    <source>
        <dbReference type="ARBA" id="ARBA00022729"/>
    </source>
</evidence>
<keyword evidence="1" id="KW-0732">Signal</keyword>
<organism evidence="3 4">
    <name type="scientific">Flavobacterium rhizosphaerae</name>
    <dbReference type="NCBI Taxonomy" id="3163298"/>
    <lineage>
        <taxon>Bacteria</taxon>
        <taxon>Pseudomonadati</taxon>
        <taxon>Bacteroidota</taxon>
        <taxon>Flavobacteriia</taxon>
        <taxon>Flavobacteriales</taxon>
        <taxon>Flavobacteriaceae</taxon>
        <taxon>Flavobacterium</taxon>
    </lineage>
</organism>
<gene>
    <name evidence="3" type="ORF">ABS766_07050</name>
</gene>
<keyword evidence="4" id="KW-1185">Reference proteome</keyword>
<dbReference type="NCBIfam" id="NF045639">
    <property type="entry name" value="GCX_COOH"/>
    <property type="match status" value="1"/>
</dbReference>
<dbReference type="EMBL" id="JBELPZ010000005">
    <property type="protein sequence ID" value="MFL9844174.1"/>
    <property type="molecule type" value="Genomic_DNA"/>
</dbReference>
<dbReference type="Pfam" id="PF18962">
    <property type="entry name" value="Por_Secre_tail"/>
    <property type="match status" value="1"/>
</dbReference>
<reference evidence="3 4" key="1">
    <citation type="submission" date="2024-06" db="EMBL/GenBank/DDBJ databases">
        <authorList>
            <person name="Kaempfer P."/>
            <person name="Viver T."/>
        </authorList>
    </citation>
    <scope>NUCLEOTIDE SEQUENCE [LARGE SCALE GENOMIC DNA]</scope>
    <source>
        <strain evidence="3 4">ST-119</strain>
    </source>
</reference>
<sequence>MKNVCLIITFLLLYGLKVYSQQDKVTADRAKEKEIEQFIEKNFNKYKLTSAKVQALRADFEEEKLHGHNSGMEDDFLHLLEIVKEHELRKLYFEENPETEYSSSRLAVPYICDNGGFEDGNTNYYDFKYDVLSDFNLEIDCDLTNNNWTYFSSSSTINNPSSKATLVNNDPNISAGNDILLESHGIHIPRVNIGNYAVKLNDDYNNVSAGYTGTTMSKLFYVSSTDISYSFSLIVENPTNHDSIDQPHFIARLIRASDNQVIDQNCIISSVLNSTLFNNAGNLLKHNGVYNAPLLYTGWQCASLNTGEIEEGELAILQFIITDCGAGAHYGTVYIDDICVGNGDGCAYGGVDLEINTPEIINCPTFPINICGSFAPPHTINTDPVEYGILTSIELKILQNGMPINPTIINNPVITGNQFCFNINEIDFGGSPSGVYEYQAIATFSISNTSYTIEDTSANAGPDITFEDCDPCPDCIDISADVLSSSLDQQEAEICINSNKVIDNTSQAIYHAGTEIVLTDGFYAALGSDNRFYIEGCSGNYVKRVVNPNTQPDNSDVKVDLIPVDFLLSEISIYPNPTNDFVTIGGQGLVLQQISLYGIDGKQIYSASCNNESYKLDMNTYQKGIYLLTVSTTDGKTTTVKLIKN</sequence>
<feature type="domain" description="Secretion system C-terminal sorting" evidence="2">
    <location>
        <begin position="573"/>
        <end position="643"/>
    </location>
</feature>
<dbReference type="Proteomes" id="UP001629156">
    <property type="component" value="Unassembled WGS sequence"/>
</dbReference>
<dbReference type="RefSeq" id="WP_408084427.1">
    <property type="nucleotide sequence ID" value="NZ_JBELPZ010000005.1"/>
</dbReference>
<protein>
    <submittedName>
        <fullName evidence="3">T9SS type A sorting domain-containing protein</fullName>
    </submittedName>
</protein>
<name>A0ABW8YVS2_9FLAO</name>